<evidence type="ECO:0000313" key="2">
    <source>
        <dbReference type="Proteomes" id="UP001295740"/>
    </source>
</evidence>
<dbReference type="EMBL" id="CAUWAG010000013">
    <property type="protein sequence ID" value="CAJ2509731.1"/>
    <property type="molecule type" value="Genomic_DNA"/>
</dbReference>
<evidence type="ECO:0000313" key="1">
    <source>
        <dbReference type="EMBL" id="CAJ2509731.1"/>
    </source>
</evidence>
<protein>
    <submittedName>
        <fullName evidence="1">Uu.00g056310.m01.CDS01</fullName>
    </submittedName>
</protein>
<sequence>MSLVILPVEHADVKQCIALRIASLGSLVIGRSPPYPGYTEEAEASLHHDLDTKPPYVRHLKVVDTESRGEVVAYAKWEVYEHGRPDADQLLAPRSEPVKQVDRFGPLRRAADAYFSRRNGEMGRRPHIRESTLS</sequence>
<dbReference type="AlphaFoldDB" id="A0AAI8VRE4"/>
<proteinExistence type="predicted"/>
<comment type="caution">
    <text evidence="1">The sequence shown here is derived from an EMBL/GenBank/DDBJ whole genome shotgun (WGS) entry which is preliminary data.</text>
</comment>
<accession>A0AAI8VRE4</accession>
<name>A0AAI8VRE4_9PEZI</name>
<organism evidence="1 2">
    <name type="scientific">Anthostomella pinea</name>
    <dbReference type="NCBI Taxonomy" id="933095"/>
    <lineage>
        <taxon>Eukaryota</taxon>
        <taxon>Fungi</taxon>
        <taxon>Dikarya</taxon>
        <taxon>Ascomycota</taxon>
        <taxon>Pezizomycotina</taxon>
        <taxon>Sordariomycetes</taxon>
        <taxon>Xylariomycetidae</taxon>
        <taxon>Xylariales</taxon>
        <taxon>Xylariaceae</taxon>
        <taxon>Anthostomella</taxon>
    </lineage>
</organism>
<keyword evidence="2" id="KW-1185">Reference proteome</keyword>
<reference evidence="1" key="1">
    <citation type="submission" date="2023-10" db="EMBL/GenBank/DDBJ databases">
        <authorList>
            <person name="Hackl T."/>
        </authorList>
    </citation>
    <scope>NUCLEOTIDE SEQUENCE</scope>
</reference>
<gene>
    <name evidence="1" type="ORF">KHLLAP_LOCUS10199</name>
</gene>
<dbReference type="Proteomes" id="UP001295740">
    <property type="component" value="Unassembled WGS sequence"/>
</dbReference>